<feature type="chain" id="PRO_5036224752" description="Secreted protein" evidence="1">
    <location>
        <begin position="20"/>
        <end position="92"/>
    </location>
</feature>
<dbReference type="Proteomes" id="UP000663832">
    <property type="component" value="Unassembled WGS sequence"/>
</dbReference>
<evidence type="ECO:0000256" key="1">
    <source>
        <dbReference type="SAM" id="SignalP"/>
    </source>
</evidence>
<comment type="caution">
    <text evidence="2">The sequence shown here is derived from an EMBL/GenBank/DDBJ whole genome shotgun (WGS) entry which is preliminary data.</text>
</comment>
<sequence>MNFKKAAVILLTLLTTGEHNNLLKSENLKFRYDIIYALQAAELEKETMKVRQQLIEQQEEARACTNPQQQAVCAAVVSRTLDDVLDTGKKMA</sequence>
<dbReference type="EMBL" id="CAJNOI010000082">
    <property type="protein sequence ID" value="CAF1023557.1"/>
    <property type="molecule type" value="Genomic_DNA"/>
</dbReference>
<dbReference type="AlphaFoldDB" id="A0A814IF20"/>
<proteinExistence type="predicted"/>
<protein>
    <recommendedName>
        <fullName evidence="6">Secreted protein</fullName>
    </recommendedName>
</protein>
<dbReference type="Proteomes" id="UP000663877">
    <property type="component" value="Unassembled WGS sequence"/>
</dbReference>
<evidence type="ECO:0000313" key="3">
    <source>
        <dbReference type="EMBL" id="CAF1043829.1"/>
    </source>
</evidence>
<organism evidence="2 5">
    <name type="scientific">Adineta steineri</name>
    <dbReference type="NCBI Taxonomy" id="433720"/>
    <lineage>
        <taxon>Eukaryota</taxon>
        <taxon>Metazoa</taxon>
        <taxon>Spiralia</taxon>
        <taxon>Gnathifera</taxon>
        <taxon>Rotifera</taxon>
        <taxon>Eurotatoria</taxon>
        <taxon>Bdelloidea</taxon>
        <taxon>Adinetida</taxon>
        <taxon>Adinetidae</taxon>
        <taxon>Adineta</taxon>
    </lineage>
</organism>
<keyword evidence="1" id="KW-0732">Signal</keyword>
<evidence type="ECO:0000313" key="5">
    <source>
        <dbReference type="Proteomes" id="UP000663877"/>
    </source>
</evidence>
<evidence type="ECO:0000313" key="2">
    <source>
        <dbReference type="EMBL" id="CAF1023557.1"/>
    </source>
</evidence>
<keyword evidence="4" id="KW-1185">Reference proteome</keyword>
<accession>A0A814IF20</accession>
<reference evidence="2" key="1">
    <citation type="submission" date="2021-02" db="EMBL/GenBank/DDBJ databases">
        <authorList>
            <person name="Nowell W R."/>
        </authorList>
    </citation>
    <scope>NUCLEOTIDE SEQUENCE</scope>
</reference>
<feature type="signal peptide" evidence="1">
    <location>
        <begin position="1"/>
        <end position="19"/>
    </location>
</feature>
<evidence type="ECO:0000313" key="4">
    <source>
        <dbReference type="Proteomes" id="UP000663832"/>
    </source>
</evidence>
<dbReference type="EMBL" id="CAJNOM010000099">
    <property type="protein sequence ID" value="CAF1043829.1"/>
    <property type="molecule type" value="Genomic_DNA"/>
</dbReference>
<gene>
    <name evidence="2" type="ORF">BJG266_LOCUS17131</name>
    <name evidence="3" type="ORF">QVE165_LOCUS17223</name>
</gene>
<evidence type="ECO:0008006" key="6">
    <source>
        <dbReference type="Google" id="ProtNLM"/>
    </source>
</evidence>
<name>A0A814IF20_9BILA</name>